<accession>A0A9W9QDV4</accession>
<reference evidence="1" key="2">
    <citation type="journal article" date="2023" name="IMA Fungus">
        <title>Comparative genomic study of the Penicillium genus elucidates a diverse pangenome and 15 lateral gene transfer events.</title>
        <authorList>
            <person name="Petersen C."/>
            <person name="Sorensen T."/>
            <person name="Nielsen M.R."/>
            <person name="Sondergaard T.E."/>
            <person name="Sorensen J.L."/>
            <person name="Fitzpatrick D.A."/>
            <person name="Frisvad J.C."/>
            <person name="Nielsen K.L."/>
        </authorList>
    </citation>
    <scope>NUCLEOTIDE SEQUENCE</scope>
    <source>
        <strain evidence="1">IBT 21472</strain>
    </source>
</reference>
<evidence type="ECO:0000313" key="2">
    <source>
        <dbReference type="Proteomes" id="UP001147746"/>
    </source>
</evidence>
<dbReference type="Proteomes" id="UP001147746">
    <property type="component" value="Unassembled WGS sequence"/>
</dbReference>
<evidence type="ECO:0000313" key="1">
    <source>
        <dbReference type="EMBL" id="KAJ5330553.1"/>
    </source>
</evidence>
<name>A0A9W9QDV4_9EURO</name>
<gene>
    <name evidence="1" type="ORF">N7476_000336</name>
</gene>
<keyword evidence="2" id="KW-1185">Reference proteome</keyword>
<organism evidence="1 2">
    <name type="scientific">Penicillium atrosanguineum</name>
    <dbReference type="NCBI Taxonomy" id="1132637"/>
    <lineage>
        <taxon>Eukaryota</taxon>
        <taxon>Fungi</taxon>
        <taxon>Dikarya</taxon>
        <taxon>Ascomycota</taxon>
        <taxon>Pezizomycotina</taxon>
        <taxon>Eurotiomycetes</taxon>
        <taxon>Eurotiomycetidae</taxon>
        <taxon>Eurotiales</taxon>
        <taxon>Aspergillaceae</taxon>
        <taxon>Penicillium</taxon>
    </lineage>
</organism>
<dbReference type="EMBL" id="JAPZBO010000001">
    <property type="protein sequence ID" value="KAJ5330553.1"/>
    <property type="molecule type" value="Genomic_DNA"/>
</dbReference>
<comment type="caution">
    <text evidence="1">The sequence shown here is derived from an EMBL/GenBank/DDBJ whole genome shotgun (WGS) entry which is preliminary data.</text>
</comment>
<dbReference type="AlphaFoldDB" id="A0A9W9QDV4"/>
<sequence length="117" mass="13389">MSTSGGKIFKVGYNFALGKFSRDQQMLASKREVADLVRQIWESNLHMHEEILLTIYVNLLQKFPFVADSLLDPSTKARICKHLLHAPRDKFFFYSETSNAQVSETNFLPNPPHADFG</sequence>
<proteinExistence type="predicted"/>
<reference evidence="1" key="1">
    <citation type="submission" date="2022-12" db="EMBL/GenBank/DDBJ databases">
        <authorList>
            <person name="Petersen C."/>
        </authorList>
    </citation>
    <scope>NUCLEOTIDE SEQUENCE</scope>
    <source>
        <strain evidence="1">IBT 21472</strain>
    </source>
</reference>
<protein>
    <submittedName>
        <fullName evidence="1">Uncharacterized protein</fullName>
    </submittedName>
</protein>